<evidence type="ECO:0000313" key="2">
    <source>
        <dbReference type="EMBL" id="XDQ23225.1"/>
    </source>
</evidence>
<dbReference type="AlphaFoldDB" id="A0AB39P055"/>
<evidence type="ECO:0000256" key="1">
    <source>
        <dbReference type="SAM" id="MobiDB-lite"/>
    </source>
</evidence>
<accession>A0AB39P055</accession>
<protein>
    <submittedName>
        <fullName evidence="2">DUF6233 domain-containing protein</fullName>
    </submittedName>
</protein>
<proteinExistence type="predicted"/>
<gene>
    <name evidence="2" type="ORF">AB5J56_00130</name>
</gene>
<name>A0AB39P055_9ACTN</name>
<organism evidence="2">
    <name type="scientific">Streptomyces sp. R21</name>
    <dbReference type="NCBI Taxonomy" id="3238627"/>
    <lineage>
        <taxon>Bacteria</taxon>
        <taxon>Bacillati</taxon>
        <taxon>Actinomycetota</taxon>
        <taxon>Actinomycetes</taxon>
        <taxon>Kitasatosporales</taxon>
        <taxon>Streptomycetaceae</taxon>
        <taxon>Streptomyces</taxon>
    </lineage>
</organism>
<dbReference type="InterPro" id="IPR046200">
    <property type="entry name" value="DUF6233"/>
</dbReference>
<feature type="region of interest" description="Disordered" evidence="1">
    <location>
        <begin position="1"/>
        <end position="25"/>
    </location>
</feature>
<dbReference type="EMBL" id="CP163435">
    <property type="protein sequence ID" value="XDQ23225.1"/>
    <property type="molecule type" value="Genomic_DNA"/>
</dbReference>
<reference evidence="2" key="1">
    <citation type="submission" date="2024-07" db="EMBL/GenBank/DDBJ databases">
        <authorList>
            <person name="Yu S.T."/>
        </authorList>
    </citation>
    <scope>NUCLEOTIDE SEQUENCE</scope>
    <source>
        <strain evidence="2">R21</strain>
    </source>
</reference>
<dbReference type="RefSeq" id="WP_369228774.1">
    <property type="nucleotide sequence ID" value="NZ_CP163435.1"/>
</dbReference>
<dbReference type="Pfam" id="PF19746">
    <property type="entry name" value="DUF6233"/>
    <property type="match status" value="1"/>
</dbReference>
<sequence>MSCGPAARCPADSSTHPPSETLSHTDLPRLRTLEIWLAFNLDRVRQQIAAAEKLEAERQRGVDARPPAPDWLIERGIGEGPAVYVHVGGCHMAGKRSKGVAREQALRALTDGVEACPHCRPDTELGVLD</sequence>
<feature type="compositionally biased region" description="Polar residues" evidence="1">
    <location>
        <begin position="12"/>
        <end position="24"/>
    </location>
</feature>